<evidence type="ECO:0008006" key="4">
    <source>
        <dbReference type="Google" id="ProtNLM"/>
    </source>
</evidence>
<dbReference type="Proteomes" id="UP001265746">
    <property type="component" value="Unassembled WGS sequence"/>
</dbReference>
<proteinExistence type="predicted"/>
<feature type="region of interest" description="Disordered" evidence="1">
    <location>
        <begin position="1"/>
        <end position="39"/>
    </location>
</feature>
<feature type="region of interest" description="Disordered" evidence="1">
    <location>
        <begin position="223"/>
        <end position="250"/>
    </location>
</feature>
<dbReference type="GO" id="GO:0000444">
    <property type="term" value="C:MIS12/MIND type complex"/>
    <property type="evidence" value="ECO:0007669"/>
    <property type="project" value="TreeGrafter"/>
</dbReference>
<dbReference type="AlphaFoldDB" id="A0AAD9SG92"/>
<keyword evidence="3" id="KW-1185">Reference proteome</keyword>
<dbReference type="GO" id="GO:0000070">
    <property type="term" value="P:mitotic sister chromatid segregation"/>
    <property type="evidence" value="ECO:0007669"/>
    <property type="project" value="InterPro"/>
</dbReference>
<dbReference type="PANTHER" id="PTHR31749:SF3">
    <property type="entry name" value="KINETOCHORE-ASSOCIATED PROTEIN NSL1 HOMOLOG"/>
    <property type="match status" value="1"/>
</dbReference>
<feature type="region of interest" description="Disordered" evidence="1">
    <location>
        <begin position="134"/>
        <end position="154"/>
    </location>
</feature>
<sequence length="297" mass="32582">MNKPARRRSSYKNIEDQQQQTNASSSTSNSSNSNNGNVMDGAHRKIELQSPEDLTFLINNVRRAAEEHINAAFPPVDGQDDAAAGEDELRVRIERLVTDYISQTFTLAAPNLSINGFDLDAKTFPAVYLGSPATSSSGRNLRRRGGDSQPQEEVQYEAFDARRRARVEELAREEEDLMREIAALKRRVPAAAAKTYADGFWEGVRVDEEALAKALEAAAAAAAALPGGQDQEEDEEDRKNGSKTILDGIGPLERQAGVEASYEGVVETLGRLKREMPATVAKMERARVAGEYVVTER</sequence>
<dbReference type="EMBL" id="JAUJFL010000003">
    <property type="protein sequence ID" value="KAK2607994.1"/>
    <property type="molecule type" value="Genomic_DNA"/>
</dbReference>
<gene>
    <name evidence="2" type="ORF">N8I77_006632</name>
</gene>
<evidence type="ECO:0000256" key="1">
    <source>
        <dbReference type="SAM" id="MobiDB-lite"/>
    </source>
</evidence>
<dbReference type="InterPro" id="IPR013950">
    <property type="entry name" value="Mis14/Nsl1"/>
</dbReference>
<name>A0AAD9SG92_PHOAM</name>
<evidence type="ECO:0000313" key="2">
    <source>
        <dbReference type="EMBL" id="KAK2607994.1"/>
    </source>
</evidence>
<comment type="caution">
    <text evidence="2">The sequence shown here is derived from an EMBL/GenBank/DDBJ whole genome shotgun (WGS) entry which is preliminary data.</text>
</comment>
<protein>
    <recommendedName>
        <fullName evidence="4">Kinetochore protein mis14</fullName>
    </recommendedName>
</protein>
<evidence type="ECO:0000313" key="3">
    <source>
        <dbReference type="Proteomes" id="UP001265746"/>
    </source>
</evidence>
<dbReference type="PANTHER" id="PTHR31749">
    <property type="entry name" value="KINETOCHORE-ASSOCIATED PROTEIN NSL1 HOMOLOG"/>
    <property type="match status" value="1"/>
</dbReference>
<feature type="compositionally biased region" description="Low complexity" evidence="1">
    <location>
        <begin position="17"/>
        <end position="35"/>
    </location>
</feature>
<accession>A0AAD9SG92</accession>
<feature type="compositionally biased region" description="Basic residues" evidence="1">
    <location>
        <begin position="1"/>
        <end position="10"/>
    </location>
</feature>
<organism evidence="2 3">
    <name type="scientific">Phomopsis amygdali</name>
    <name type="common">Fusicoccum amygdali</name>
    <dbReference type="NCBI Taxonomy" id="1214568"/>
    <lineage>
        <taxon>Eukaryota</taxon>
        <taxon>Fungi</taxon>
        <taxon>Dikarya</taxon>
        <taxon>Ascomycota</taxon>
        <taxon>Pezizomycotina</taxon>
        <taxon>Sordariomycetes</taxon>
        <taxon>Sordariomycetidae</taxon>
        <taxon>Diaporthales</taxon>
        <taxon>Diaporthaceae</taxon>
        <taxon>Diaporthe</taxon>
    </lineage>
</organism>
<dbReference type="Pfam" id="PF08641">
    <property type="entry name" value="Mis14"/>
    <property type="match status" value="1"/>
</dbReference>
<reference evidence="2" key="1">
    <citation type="submission" date="2023-06" db="EMBL/GenBank/DDBJ databases">
        <authorList>
            <person name="Noh H."/>
        </authorList>
    </citation>
    <scope>NUCLEOTIDE SEQUENCE</scope>
    <source>
        <strain evidence="2">DUCC20226</strain>
    </source>
</reference>